<feature type="transmembrane region" description="Helical" evidence="8">
    <location>
        <begin position="574"/>
        <end position="596"/>
    </location>
</feature>
<feature type="domain" description="GP-PDE" evidence="9">
    <location>
        <begin position="305"/>
        <end position="562"/>
    </location>
</feature>
<dbReference type="PANTHER" id="PTHR23344">
    <property type="entry name" value="GLYCEROPHOSPHORYL DIESTER PHOSPHODIESTERASE"/>
    <property type="match status" value="1"/>
</dbReference>
<feature type="transmembrane region" description="Helical" evidence="8">
    <location>
        <begin position="122"/>
        <end position="140"/>
    </location>
</feature>
<evidence type="ECO:0000256" key="7">
    <source>
        <dbReference type="ARBA" id="ARBA00023180"/>
    </source>
</evidence>
<evidence type="ECO:0000256" key="2">
    <source>
        <dbReference type="ARBA" id="ARBA00007277"/>
    </source>
</evidence>
<dbReference type="GO" id="GO:0006629">
    <property type="term" value="P:lipid metabolic process"/>
    <property type="evidence" value="ECO:0007669"/>
    <property type="project" value="InterPro"/>
</dbReference>
<evidence type="ECO:0000256" key="6">
    <source>
        <dbReference type="ARBA" id="ARBA00023136"/>
    </source>
</evidence>
<name>A0AAN8KQ31_9TELE</name>
<dbReference type="GO" id="GO:0008889">
    <property type="term" value="F:glycerophosphodiester phosphodiesterase activity"/>
    <property type="evidence" value="ECO:0007669"/>
    <property type="project" value="TreeGrafter"/>
</dbReference>
<evidence type="ECO:0000256" key="8">
    <source>
        <dbReference type="SAM" id="Phobius"/>
    </source>
</evidence>
<dbReference type="Pfam" id="PF03009">
    <property type="entry name" value="GDPD"/>
    <property type="match status" value="1"/>
</dbReference>
<dbReference type="InterPro" id="IPR017946">
    <property type="entry name" value="PLC-like_Pdiesterase_TIM-brl"/>
</dbReference>
<gene>
    <name evidence="10" type="ORF">J4Q44_G00335810</name>
</gene>
<feature type="transmembrane region" description="Helical" evidence="8">
    <location>
        <begin position="273"/>
        <end position="291"/>
    </location>
</feature>
<feature type="transmembrane region" description="Helical" evidence="8">
    <location>
        <begin position="160"/>
        <end position="189"/>
    </location>
</feature>
<keyword evidence="3 8" id="KW-0812">Transmembrane</keyword>
<keyword evidence="5 8" id="KW-1133">Transmembrane helix</keyword>
<reference evidence="10 11" key="1">
    <citation type="submission" date="2021-04" db="EMBL/GenBank/DDBJ databases">
        <authorList>
            <person name="De Guttry C."/>
            <person name="Zahm M."/>
            <person name="Klopp C."/>
            <person name="Cabau C."/>
            <person name="Louis A."/>
            <person name="Berthelot C."/>
            <person name="Parey E."/>
            <person name="Roest Crollius H."/>
            <person name="Montfort J."/>
            <person name="Robinson-Rechavi M."/>
            <person name="Bucao C."/>
            <person name="Bouchez O."/>
            <person name="Gislard M."/>
            <person name="Lluch J."/>
            <person name="Milhes M."/>
            <person name="Lampietro C."/>
            <person name="Lopez Roques C."/>
            <person name="Donnadieu C."/>
            <person name="Braasch I."/>
            <person name="Desvignes T."/>
            <person name="Postlethwait J."/>
            <person name="Bobe J."/>
            <person name="Wedekind C."/>
            <person name="Guiguen Y."/>
        </authorList>
    </citation>
    <scope>NUCLEOTIDE SEQUENCE [LARGE SCALE GENOMIC DNA]</scope>
    <source>
        <strain evidence="10">Cs_M1</strain>
        <tissue evidence="10">Blood</tissue>
    </source>
</reference>
<evidence type="ECO:0000256" key="4">
    <source>
        <dbReference type="ARBA" id="ARBA00022801"/>
    </source>
</evidence>
<dbReference type="AlphaFoldDB" id="A0AAN8KQ31"/>
<keyword evidence="7" id="KW-0325">Glycoprotein</keyword>
<dbReference type="EMBL" id="JAGTTL010000033">
    <property type="protein sequence ID" value="KAK6295868.1"/>
    <property type="molecule type" value="Genomic_DNA"/>
</dbReference>
<accession>A0AAN8KQ31</accession>
<evidence type="ECO:0000256" key="1">
    <source>
        <dbReference type="ARBA" id="ARBA00004141"/>
    </source>
</evidence>
<feature type="transmembrane region" description="Helical" evidence="8">
    <location>
        <begin position="201"/>
        <end position="220"/>
    </location>
</feature>
<dbReference type="Proteomes" id="UP001356427">
    <property type="component" value="Unassembled WGS sequence"/>
</dbReference>
<organism evidence="10 11">
    <name type="scientific">Coregonus suidteri</name>
    <dbReference type="NCBI Taxonomy" id="861788"/>
    <lineage>
        <taxon>Eukaryota</taxon>
        <taxon>Metazoa</taxon>
        <taxon>Chordata</taxon>
        <taxon>Craniata</taxon>
        <taxon>Vertebrata</taxon>
        <taxon>Euteleostomi</taxon>
        <taxon>Actinopterygii</taxon>
        <taxon>Neopterygii</taxon>
        <taxon>Teleostei</taxon>
        <taxon>Protacanthopterygii</taxon>
        <taxon>Salmoniformes</taxon>
        <taxon>Salmonidae</taxon>
        <taxon>Coregoninae</taxon>
        <taxon>Coregonus</taxon>
    </lineage>
</organism>
<dbReference type="InterPro" id="IPR030395">
    <property type="entry name" value="GP_PDE_dom"/>
</dbReference>
<dbReference type="PANTHER" id="PTHR23344:SF13">
    <property type="entry name" value="GLYCEROPHOSPHODIESTER PHOSPHODIESTERASE DOMAIN-CONTAINING PROTEIN 4"/>
    <property type="match status" value="1"/>
</dbReference>
<keyword evidence="6 8" id="KW-0472">Membrane</keyword>
<dbReference type="GO" id="GO:0016020">
    <property type="term" value="C:membrane"/>
    <property type="evidence" value="ECO:0007669"/>
    <property type="project" value="UniProtKB-SubCell"/>
</dbReference>
<dbReference type="Gene3D" id="3.20.20.190">
    <property type="entry name" value="Phosphatidylinositol (PI) phosphodiesterase"/>
    <property type="match status" value="1"/>
</dbReference>
<feature type="transmembrane region" description="Helical" evidence="8">
    <location>
        <begin position="240"/>
        <end position="261"/>
    </location>
</feature>
<comment type="subcellular location">
    <subcellularLocation>
        <location evidence="1">Membrane</location>
        <topology evidence="1">Multi-pass membrane protein</topology>
    </subcellularLocation>
</comment>
<proteinExistence type="inferred from homology"/>
<keyword evidence="11" id="KW-1185">Reference proteome</keyword>
<evidence type="ECO:0000313" key="11">
    <source>
        <dbReference type="Proteomes" id="UP001356427"/>
    </source>
</evidence>
<sequence length="652" mass="74128">MPECDISDKGNQLQEQRREKVIKMHSQSLWLCSSVDRENNNNGRLAVIITVRCPPIPNKLRDQRYLKLGKLKVVRRQLLQRYEHQPFVSCLAGLYGCQWRRYQRAKSQPGECCCSRVECGSVVLLVLTFLLSSLFLYFWSQAHNDYNEFDWFNFETLGFWFPWSLLLLVVAAALFTYISLLLVLAVCLLSEGQRLYLHWSHKMGIVVTMAFSVSATAVLSEVWSKEWKTLLLSLQVTAPFLHVGVVLLMTLLSWSIALHFFRMNKRVDQVCLLGVYLSVLFSLYLVPLAMYSPCIRDSGTLGPKPTLLGHRGAPMLAPENTLMSFESAVEAGVDGLETDVTISADGVPFVMHDLTLQRTTNVEEVFPNRTHTPAALFTWSDVQQLNAGAWFLSWDPFGTVSSLSPEQRALAGNQTVPSLAEVLDVANRAGRTVLFDLRQPPPGHPYRDNYLNITLDLIHTHINSSQVLWLPSDQREEIQQVDPELQQTAGQTASIQELQNNHITTLNLHYSTMSLQHISKYRSVNISVNLYVVNQPWLYSLAWCSGASSVTTNNMLLRDIHTPLLLVTPEQYSVMWVLTDLVSAALIVCVFIFHWWRERGLHFWSGSRQTHETGPYSKFRTDPMESGWGRWNPFHSESPTRTLISLPMGLNP</sequence>
<comment type="caution">
    <text evidence="10">The sequence shown here is derived from an EMBL/GenBank/DDBJ whole genome shotgun (WGS) entry which is preliminary data.</text>
</comment>
<comment type="similarity">
    <text evidence="2">Belongs to the glycerophosphoryl diester phosphodiesterase family.</text>
</comment>
<dbReference type="CDD" id="cd08574">
    <property type="entry name" value="GDPD_GDE_2_3_6"/>
    <property type="match status" value="1"/>
</dbReference>
<protein>
    <recommendedName>
        <fullName evidence="9">GP-PDE domain-containing protein</fullName>
    </recommendedName>
</protein>
<evidence type="ECO:0000256" key="5">
    <source>
        <dbReference type="ARBA" id="ARBA00022989"/>
    </source>
</evidence>
<evidence type="ECO:0000259" key="9">
    <source>
        <dbReference type="PROSITE" id="PS51704"/>
    </source>
</evidence>
<dbReference type="PROSITE" id="PS51704">
    <property type="entry name" value="GP_PDE"/>
    <property type="match status" value="1"/>
</dbReference>
<evidence type="ECO:0000256" key="3">
    <source>
        <dbReference type="ARBA" id="ARBA00022692"/>
    </source>
</evidence>
<keyword evidence="4" id="KW-0378">Hydrolase</keyword>
<dbReference type="SUPFAM" id="SSF51695">
    <property type="entry name" value="PLC-like phosphodiesterases"/>
    <property type="match status" value="1"/>
</dbReference>
<evidence type="ECO:0000313" key="10">
    <source>
        <dbReference type="EMBL" id="KAK6295868.1"/>
    </source>
</evidence>